<protein>
    <recommendedName>
        <fullName evidence="3">Peptidase C39-like domain-containing protein</fullName>
    </recommendedName>
</protein>
<evidence type="ECO:0000313" key="2">
    <source>
        <dbReference type="Proteomes" id="UP000034652"/>
    </source>
</evidence>
<sequence length="140" mass="15601">MAMEFLGPEKINLDDLTKEGLAFGAYLNGVGWIHQGLIDLAKKHGFKNSFRKEWLEDKKQDGIGFITENLEKNIPVLASVKNAGGGHIILIVGLKGSGEAPEGFYFHDPNAYRAVEGEFKFLNLPEFLKVWKGRIIVISK</sequence>
<evidence type="ECO:0000313" key="1">
    <source>
        <dbReference type="EMBL" id="KKT64372.1"/>
    </source>
</evidence>
<name>A0A0G1L6X5_9BACT</name>
<dbReference type="Gene3D" id="3.90.70.10">
    <property type="entry name" value="Cysteine proteinases"/>
    <property type="match status" value="1"/>
</dbReference>
<dbReference type="Pfam" id="PF12385">
    <property type="entry name" value="Peptidase_C70"/>
    <property type="match status" value="1"/>
</dbReference>
<evidence type="ECO:0008006" key="3">
    <source>
        <dbReference type="Google" id="ProtNLM"/>
    </source>
</evidence>
<reference evidence="1 2" key="1">
    <citation type="journal article" date="2015" name="Nature">
        <title>rRNA introns, odd ribosomes, and small enigmatic genomes across a large radiation of phyla.</title>
        <authorList>
            <person name="Brown C.T."/>
            <person name="Hug L.A."/>
            <person name="Thomas B.C."/>
            <person name="Sharon I."/>
            <person name="Castelle C.J."/>
            <person name="Singh A."/>
            <person name="Wilkins M.J."/>
            <person name="Williams K.H."/>
            <person name="Banfield J.F."/>
        </authorList>
    </citation>
    <scope>NUCLEOTIDE SEQUENCE [LARGE SCALE GENOMIC DNA]</scope>
</reference>
<dbReference type="Proteomes" id="UP000034652">
    <property type="component" value="Unassembled WGS sequence"/>
</dbReference>
<organism evidence="1 2">
    <name type="scientific">Candidatus Giovannonibacteria bacterium GW2011_GWA1_44_29</name>
    <dbReference type="NCBI Taxonomy" id="1618646"/>
    <lineage>
        <taxon>Bacteria</taxon>
        <taxon>Candidatus Giovannoniibacteriota</taxon>
    </lineage>
</organism>
<gene>
    <name evidence="1" type="ORF">UW57_C0001G0099</name>
</gene>
<dbReference type="InterPro" id="IPR022118">
    <property type="entry name" value="Peptidase_C70_AvrRpt2"/>
</dbReference>
<dbReference type="EMBL" id="LCIV01000001">
    <property type="protein sequence ID" value="KKT64372.1"/>
    <property type="molecule type" value="Genomic_DNA"/>
</dbReference>
<proteinExistence type="predicted"/>
<dbReference type="AlphaFoldDB" id="A0A0G1L6X5"/>
<accession>A0A0G1L6X5</accession>
<comment type="caution">
    <text evidence="1">The sequence shown here is derived from an EMBL/GenBank/DDBJ whole genome shotgun (WGS) entry which is preliminary data.</text>
</comment>